<dbReference type="AlphaFoldDB" id="A0A316W210"/>
<evidence type="ECO:0000313" key="3">
    <source>
        <dbReference type="Proteomes" id="UP000245783"/>
    </source>
</evidence>
<dbReference type="InParanoid" id="A0A316W210"/>
<gene>
    <name evidence="2" type="ORF">IE81DRAFT_52534</name>
</gene>
<sequence length="151" mass="15992">MSQAASTSNATLIGGAIAAAAASFAVTSVVRDYIFRLQAQADIWSDVVEQSAPIQDEGDEDEWYTSAAVVSTPTVKTVSLPVESSTPATRQSHARSDSITSTSTAESSVGARTPSESETEYFEEHKDDLKDGVFIAALPRNRGARPQVVLV</sequence>
<organism evidence="2 3">
    <name type="scientific">Ceraceosorus guamensis</name>
    <dbReference type="NCBI Taxonomy" id="1522189"/>
    <lineage>
        <taxon>Eukaryota</taxon>
        <taxon>Fungi</taxon>
        <taxon>Dikarya</taxon>
        <taxon>Basidiomycota</taxon>
        <taxon>Ustilaginomycotina</taxon>
        <taxon>Exobasidiomycetes</taxon>
        <taxon>Ceraceosorales</taxon>
        <taxon>Ceraceosoraceae</taxon>
        <taxon>Ceraceosorus</taxon>
    </lineage>
</organism>
<keyword evidence="3" id="KW-1185">Reference proteome</keyword>
<protein>
    <submittedName>
        <fullName evidence="2">Uncharacterized protein</fullName>
    </submittedName>
</protein>
<feature type="region of interest" description="Disordered" evidence="1">
    <location>
        <begin position="78"/>
        <end position="124"/>
    </location>
</feature>
<evidence type="ECO:0000313" key="2">
    <source>
        <dbReference type="EMBL" id="PWN43927.1"/>
    </source>
</evidence>
<dbReference type="EMBL" id="KZ819365">
    <property type="protein sequence ID" value="PWN43927.1"/>
    <property type="molecule type" value="Genomic_DNA"/>
</dbReference>
<name>A0A316W210_9BASI</name>
<accession>A0A316W210</accession>
<dbReference type="GeneID" id="37039292"/>
<dbReference type="RefSeq" id="XP_025371087.1">
    <property type="nucleotide sequence ID" value="XM_025517422.1"/>
</dbReference>
<dbReference type="Proteomes" id="UP000245783">
    <property type="component" value="Unassembled WGS sequence"/>
</dbReference>
<reference evidence="2 3" key="1">
    <citation type="journal article" date="2018" name="Mol. Biol. Evol.">
        <title>Broad Genomic Sampling Reveals a Smut Pathogenic Ancestry of the Fungal Clade Ustilaginomycotina.</title>
        <authorList>
            <person name="Kijpornyongpan T."/>
            <person name="Mondo S.J."/>
            <person name="Barry K."/>
            <person name="Sandor L."/>
            <person name="Lee J."/>
            <person name="Lipzen A."/>
            <person name="Pangilinan J."/>
            <person name="LaButti K."/>
            <person name="Hainaut M."/>
            <person name="Henrissat B."/>
            <person name="Grigoriev I.V."/>
            <person name="Spatafora J.W."/>
            <person name="Aime M.C."/>
        </authorList>
    </citation>
    <scope>NUCLEOTIDE SEQUENCE [LARGE SCALE GENOMIC DNA]</scope>
    <source>
        <strain evidence="2 3">MCA 4658</strain>
    </source>
</reference>
<proteinExistence type="predicted"/>
<dbReference type="OrthoDB" id="10323161at2759"/>
<feature type="compositionally biased region" description="Polar residues" evidence="1">
    <location>
        <begin position="78"/>
        <end position="107"/>
    </location>
</feature>
<evidence type="ECO:0000256" key="1">
    <source>
        <dbReference type="SAM" id="MobiDB-lite"/>
    </source>
</evidence>